<dbReference type="Proteomes" id="UP000465361">
    <property type="component" value="Unassembled WGS sequence"/>
</dbReference>
<comment type="caution">
    <text evidence="4">The sequence shown here is derived from an EMBL/GenBank/DDBJ whole genome shotgun (WGS) entry which is preliminary data.</text>
</comment>
<gene>
    <name evidence="4" type="primary">PE8_1</name>
    <name evidence="4" type="ORF">MBOT_22750</name>
</gene>
<name>A0A7I9XYU4_9MYCO</name>
<proteinExistence type="predicted"/>
<evidence type="ECO:0000313" key="4">
    <source>
        <dbReference type="EMBL" id="GFG74910.1"/>
    </source>
</evidence>
<organism evidence="4 5">
    <name type="scientific">Mycobacterium botniense</name>
    <dbReference type="NCBI Taxonomy" id="84962"/>
    <lineage>
        <taxon>Bacteria</taxon>
        <taxon>Bacillati</taxon>
        <taxon>Actinomycetota</taxon>
        <taxon>Actinomycetes</taxon>
        <taxon>Mycobacteriales</taxon>
        <taxon>Mycobacteriaceae</taxon>
        <taxon>Mycobacterium</taxon>
    </lineage>
</organism>
<dbReference type="AlphaFoldDB" id="A0A7I9XYU4"/>
<dbReference type="InterPro" id="IPR022171">
    <property type="entry name" value="PPE_C"/>
</dbReference>
<feature type="signal peptide" evidence="1">
    <location>
        <begin position="1"/>
        <end position="19"/>
    </location>
</feature>
<evidence type="ECO:0000259" key="2">
    <source>
        <dbReference type="Pfam" id="PF00934"/>
    </source>
</evidence>
<sequence>MPFVTVHSAALAAAASKLAGIGSAVTAQNAAAAAPTTAVVPAAADQVSVLQAALFSAYGQLYQQISAQATAIHEMLVHTLGVSAASYETTEAANSAAAGSGLSGLGGILGGLTGSGSPSSAISAAWSAFTGFLGNTGPLGPSGAMTSVVMSEMGNFASAYSDVIALGGGGLLTALAGESEEIGGVAGATGLDGTLLAGAVGPAASAGSGGPGAMPVLAGVGQASAIGGLSVPPSWAAEAVPAPSPAPATLVGAGWTTAAPHAAPVATMPTSMPSVPSAGRGGLGFGTPRYGVKPTVMPKPAVV</sequence>
<feature type="domain" description="PPE family C-terminal" evidence="3">
    <location>
        <begin position="218"/>
        <end position="300"/>
    </location>
</feature>
<dbReference type="SUPFAM" id="SSF140459">
    <property type="entry name" value="PE/PPE dimer-like"/>
    <property type="match status" value="1"/>
</dbReference>
<dbReference type="InterPro" id="IPR000084">
    <property type="entry name" value="PE-PGRS_N"/>
</dbReference>
<feature type="chain" id="PRO_5039213093" evidence="1">
    <location>
        <begin position="20"/>
        <end position="303"/>
    </location>
</feature>
<dbReference type="EMBL" id="BLKW01000004">
    <property type="protein sequence ID" value="GFG74910.1"/>
    <property type="molecule type" value="Genomic_DNA"/>
</dbReference>
<evidence type="ECO:0000313" key="5">
    <source>
        <dbReference type="Proteomes" id="UP000465361"/>
    </source>
</evidence>
<feature type="domain" description="PE" evidence="2">
    <location>
        <begin position="4"/>
        <end position="94"/>
    </location>
</feature>
<dbReference type="Gene3D" id="1.10.287.850">
    <property type="entry name" value="HP0062-like domain"/>
    <property type="match status" value="1"/>
</dbReference>
<dbReference type="Pfam" id="PF12484">
    <property type="entry name" value="PPE-SVP"/>
    <property type="match status" value="1"/>
</dbReference>
<evidence type="ECO:0000256" key="1">
    <source>
        <dbReference type="SAM" id="SignalP"/>
    </source>
</evidence>
<accession>A0A7I9XYU4</accession>
<keyword evidence="1" id="KW-0732">Signal</keyword>
<reference evidence="4 5" key="1">
    <citation type="journal article" date="2019" name="Emerg. Microbes Infect.">
        <title>Comprehensive subspecies identification of 175 nontuberculous mycobacteria species based on 7547 genomic profiles.</title>
        <authorList>
            <person name="Matsumoto Y."/>
            <person name="Kinjo T."/>
            <person name="Motooka D."/>
            <person name="Nabeya D."/>
            <person name="Jung N."/>
            <person name="Uechi K."/>
            <person name="Horii T."/>
            <person name="Iida T."/>
            <person name="Fujita J."/>
            <person name="Nakamura S."/>
        </authorList>
    </citation>
    <scope>NUCLEOTIDE SEQUENCE [LARGE SCALE GENOMIC DNA]</scope>
    <source>
        <strain evidence="4 5">JCM 17322</strain>
    </source>
</reference>
<keyword evidence="5" id="KW-1185">Reference proteome</keyword>
<dbReference type="RefSeq" id="WP_163757291.1">
    <property type="nucleotide sequence ID" value="NZ_BLKW01000004.1"/>
</dbReference>
<dbReference type="InterPro" id="IPR038332">
    <property type="entry name" value="PPE_sf"/>
</dbReference>
<dbReference type="Pfam" id="PF00934">
    <property type="entry name" value="PE"/>
    <property type="match status" value="1"/>
</dbReference>
<protein>
    <submittedName>
        <fullName evidence="4">PE family protein</fullName>
    </submittedName>
</protein>
<evidence type="ECO:0000259" key="3">
    <source>
        <dbReference type="Pfam" id="PF12484"/>
    </source>
</evidence>